<evidence type="ECO:0000259" key="14">
    <source>
        <dbReference type="PROSITE" id="PS50111"/>
    </source>
</evidence>
<evidence type="ECO:0000256" key="4">
    <source>
        <dbReference type="ARBA" id="ARBA00022500"/>
    </source>
</evidence>
<feature type="transmembrane region" description="Helical" evidence="13">
    <location>
        <begin position="186"/>
        <end position="211"/>
    </location>
</feature>
<organism evidence="16 17">
    <name type="scientific">Herminiimonas glaciei</name>
    <dbReference type="NCBI Taxonomy" id="523788"/>
    <lineage>
        <taxon>Bacteria</taxon>
        <taxon>Pseudomonadati</taxon>
        <taxon>Pseudomonadota</taxon>
        <taxon>Betaproteobacteria</taxon>
        <taxon>Burkholderiales</taxon>
        <taxon>Oxalobacteraceae</taxon>
        <taxon>Herminiimonas</taxon>
    </lineage>
</organism>
<evidence type="ECO:0000256" key="13">
    <source>
        <dbReference type="SAM" id="Phobius"/>
    </source>
</evidence>
<dbReference type="PROSITE" id="PS50885">
    <property type="entry name" value="HAMP"/>
    <property type="match status" value="1"/>
</dbReference>
<feature type="transmembrane region" description="Helical" evidence="13">
    <location>
        <begin position="12"/>
        <end position="33"/>
    </location>
</feature>
<evidence type="ECO:0000256" key="2">
    <source>
        <dbReference type="ARBA" id="ARBA00022475"/>
    </source>
</evidence>
<dbReference type="Proteomes" id="UP001596542">
    <property type="component" value="Unassembled WGS sequence"/>
</dbReference>
<dbReference type="SUPFAM" id="SSF47170">
    <property type="entry name" value="Aspartate receptor, ligand-binding domain"/>
    <property type="match status" value="1"/>
</dbReference>
<evidence type="ECO:0000256" key="12">
    <source>
        <dbReference type="SAM" id="Coils"/>
    </source>
</evidence>
<keyword evidence="9 11" id="KW-0807">Transducer</keyword>
<dbReference type="Gene3D" id="1.10.287.950">
    <property type="entry name" value="Methyl-accepting chemotaxis protein"/>
    <property type="match status" value="1"/>
</dbReference>
<dbReference type="InterPro" id="IPR035440">
    <property type="entry name" value="4HB_MCP_dom_sf"/>
</dbReference>
<dbReference type="InterPro" id="IPR003660">
    <property type="entry name" value="HAMP_dom"/>
</dbReference>
<evidence type="ECO:0000256" key="9">
    <source>
        <dbReference type="ARBA" id="ARBA00023224"/>
    </source>
</evidence>
<evidence type="ECO:0000259" key="15">
    <source>
        <dbReference type="PROSITE" id="PS50885"/>
    </source>
</evidence>
<comment type="caution">
    <text evidence="16">The sequence shown here is derived from an EMBL/GenBank/DDBJ whole genome shotgun (WGS) entry which is preliminary data.</text>
</comment>
<keyword evidence="6 13" id="KW-0812">Transmembrane</keyword>
<reference evidence="17" key="1">
    <citation type="journal article" date="2019" name="Int. J. Syst. Evol. Microbiol.">
        <title>The Global Catalogue of Microorganisms (GCM) 10K type strain sequencing project: providing services to taxonomists for standard genome sequencing and annotation.</title>
        <authorList>
            <consortium name="The Broad Institute Genomics Platform"/>
            <consortium name="The Broad Institute Genome Sequencing Center for Infectious Disease"/>
            <person name="Wu L."/>
            <person name="Ma J."/>
        </authorList>
    </citation>
    <scope>NUCLEOTIDE SEQUENCE [LARGE SCALE GENOMIC DNA]</scope>
    <source>
        <strain evidence="17">KACC 12508</strain>
    </source>
</reference>
<accession>A0ABW2IF75</accession>
<feature type="domain" description="Methyl-accepting transducer" evidence="14">
    <location>
        <begin position="269"/>
        <end position="498"/>
    </location>
</feature>
<gene>
    <name evidence="16" type="ORF">ACFQPC_16460</name>
</gene>
<comment type="similarity">
    <text evidence="10">Belongs to the methyl-accepting chemotaxis (MCP) protein family.</text>
</comment>
<evidence type="ECO:0000256" key="5">
    <source>
        <dbReference type="ARBA" id="ARBA00022519"/>
    </source>
</evidence>
<keyword evidence="17" id="KW-1185">Reference proteome</keyword>
<feature type="coiled-coil region" evidence="12">
    <location>
        <begin position="469"/>
        <end position="507"/>
    </location>
</feature>
<dbReference type="PANTHER" id="PTHR43531:SF14">
    <property type="entry name" value="METHYL-ACCEPTING CHEMOTAXIS PROTEIN I-RELATED"/>
    <property type="match status" value="1"/>
</dbReference>
<dbReference type="InterPro" id="IPR051310">
    <property type="entry name" value="MCP_chemotaxis"/>
</dbReference>
<evidence type="ECO:0000256" key="8">
    <source>
        <dbReference type="ARBA" id="ARBA00023136"/>
    </source>
</evidence>
<dbReference type="CDD" id="cd06225">
    <property type="entry name" value="HAMP"/>
    <property type="match status" value="1"/>
</dbReference>
<evidence type="ECO:0000313" key="16">
    <source>
        <dbReference type="EMBL" id="MFC7289642.1"/>
    </source>
</evidence>
<dbReference type="RefSeq" id="WP_382272916.1">
    <property type="nucleotide sequence ID" value="NZ_JBHTBU010000002.1"/>
</dbReference>
<keyword evidence="2" id="KW-1003">Cell membrane</keyword>
<dbReference type="PRINTS" id="PR00260">
    <property type="entry name" value="CHEMTRNSDUCR"/>
</dbReference>
<name>A0ABW2IF75_9BURK</name>
<proteinExistence type="inferred from homology"/>
<dbReference type="PROSITE" id="PS50111">
    <property type="entry name" value="CHEMOTAXIS_TRANSDUC_2"/>
    <property type="match status" value="1"/>
</dbReference>
<evidence type="ECO:0000256" key="11">
    <source>
        <dbReference type="PROSITE-ProRule" id="PRU00284"/>
    </source>
</evidence>
<dbReference type="SUPFAM" id="SSF58104">
    <property type="entry name" value="Methyl-accepting chemotaxis protein (MCP) signaling domain"/>
    <property type="match status" value="1"/>
</dbReference>
<evidence type="ECO:0000256" key="7">
    <source>
        <dbReference type="ARBA" id="ARBA00022989"/>
    </source>
</evidence>
<evidence type="ECO:0000256" key="6">
    <source>
        <dbReference type="ARBA" id="ARBA00022692"/>
    </source>
</evidence>
<dbReference type="PANTHER" id="PTHR43531">
    <property type="entry name" value="PROTEIN ICFG"/>
    <property type="match status" value="1"/>
</dbReference>
<keyword evidence="3" id="KW-0488">Methylation</keyword>
<evidence type="ECO:0000256" key="1">
    <source>
        <dbReference type="ARBA" id="ARBA00004429"/>
    </source>
</evidence>
<dbReference type="InterPro" id="IPR004090">
    <property type="entry name" value="Chemotax_Me-accpt_rcpt"/>
</dbReference>
<dbReference type="InterPro" id="IPR004089">
    <property type="entry name" value="MCPsignal_dom"/>
</dbReference>
<dbReference type="InterPro" id="IPR003122">
    <property type="entry name" value="Tar_rcpt_lig-bd"/>
</dbReference>
<feature type="domain" description="HAMP" evidence="15">
    <location>
        <begin position="212"/>
        <end position="264"/>
    </location>
</feature>
<keyword evidence="4" id="KW-0145">Chemotaxis</keyword>
<dbReference type="Pfam" id="PF02203">
    <property type="entry name" value="TarH"/>
    <property type="match status" value="1"/>
</dbReference>
<dbReference type="SMART" id="SM00304">
    <property type="entry name" value="HAMP"/>
    <property type="match status" value="1"/>
</dbReference>
<sequence length="567" mass="59808">MFNNLSIKMRLIGTMAFMGIMLIVGGAMGVFGLQSTNDSLKDVYGNQLASSQAINTAMTRLFQARSTIDRVLIKSNGANNAAMFERADTLRKESDAAWKAYYALPMNADEKKLADVVTANRDAYLSEGALPLVKAIQSGLFEEAELLMFEKATPLFIKMTESAEKLQEFQMKAAAGSYESSQSMFALFRIAAIGGVLFGLLVVAIAAFFLIRAIMQPLGEMLGHFSAISAGDLTSRIEVKSRNEMGRLMGGLQVMQKSLIETVFNVRQGSTAIGVATQQIAAGNLDLSSRTEQQASSLEETASSMEELTSTVKQNADNARQANQLAASASTVAEKGGVVVSQVVDTMEEINTSAKKIVDIIGVIDGIAFQTNILALNAAVEAARAGEQGRGFAVVASEVRNLAQRSAAAAKEIKTLIGDSVDKVEIGSKLVAEAGVTMKEVVQGVQQVTDIMSEITAASQEQSAGIEQVNQAISQMDQVTQQNAALVEEAAAAAESLNEQAGKLAEAVSVFKLDGVAAATPVTKTANKIAVVASSPAPAKRAITAPAPVRQKVANGAATGGDDWEEF</sequence>
<comment type="subcellular location">
    <subcellularLocation>
        <location evidence="1">Cell inner membrane</location>
        <topology evidence="1">Multi-pass membrane protein</topology>
    </subcellularLocation>
</comment>
<dbReference type="Pfam" id="PF00672">
    <property type="entry name" value="HAMP"/>
    <property type="match status" value="1"/>
</dbReference>
<dbReference type="SMART" id="SM00283">
    <property type="entry name" value="MA"/>
    <property type="match status" value="1"/>
</dbReference>
<protein>
    <submittedName>
        <fullName evidence="16">Methyl-accepting chemotaxis protein</fullName>
    </submittedName>
</protein>
<dbReference type="EMBL" id="JBHTBU010000002">
    <property type="protein sequence ID" value="MFC7289642.1"/>
    <property type="molecule type" value="Genomic_DNA"/>
</dbReference>
<keyword evidence="12" id="KW-0175">Coiled coil</keyword>
<keyword evidence="8 13" id="KW-0472">Membrane</keyword>
<evidence type="ECO:0000256" key="3">
    <source>
        <dbReference type="ARBA" id="ARBA00022481"/>
    </source>
</evidence>
<dbReference type="Pfam" id="PF00015">
    <property type="entry name" value="MCPsignal"/>
    <property type="match status" value="1"/>
</dbReference>
<keyword evidence="7 13" id="KW-1133">Transmembrane helix</keyword>
<keyword evidence="5" id="KW-0997">Cell inner membrane</keyword>
<dbReference type="CDD" id="cd11386">
    <property type="entry name" value="MCP_signal"/>
    <property type="match status" value="1"/>
</dbReference>
<evidence type="ECO:0000313" key="17">
    <source>
        <dbReference type="Proteomes" id="UP001596542"/>
    </source>
</evidence>
<evidence type="ECO:0000256" key="10">
    <source>
        <dbReference type="ARBA" id="ARBA00029447"/>
    </source>
</evidence>